<dbReference type="EMBL" id="CM042015">
    <property type="protein sequence ID" value="KAI3710768.1"/>
    <property type="molecule type" value="Genomic_DNA"/>
</dbReference>
<proteinExistence type="predicted"/>
<protein>
    <submittedName>
        <fullName evidence="1">Uncharacterized protein</fullName>
    </submittedName>
</protein>
<reference evidence="2" key="1">
    <citation type="journal article" date="2022" name="Mol. Ecol. Resour.">
        <title>The genomes of chicory, endive, great burdock and yacon provide insights into Asteraceae palaeo-polyploidization history and plant inulin production.</title>
        <authorList>
            <person name="Fan W."/>
            <person name="Wang S."/>
            <person name="Wang H."/>
            <person name="Wang A."/>
            <person name="Jiang F."/>
            <person name="Liu H."/>
            <person name="Zhao H."/>
            <person name="Xu D."/>
            <person name="Zhang Y."/>
        </authorList>
    </citation>
    <scope>NUCLEOTIDE SEQUENCE [LARGE SCALE GENOMIC DNA]</scope>
    <source>
        <strain evidence="2">cv. Punajuju</strain>
    </source>
</reference>
<reference evidence="1 2" key="2">
    <citation type="journal article" date="2022" name="Mol. Ecol. Resour.">
        <title>The genomes of chicory, endive, great burdock and yacon provide insights into Asteraceae paleo-polyploidization history and plant inulin production.</title>
        <authorList>
            <person name="Fan W."/>
            <person name="Wang S."/>
            <person name="Wang H."/>
            <person name="Wang A."/>
            <person name="Jiang F."/>
            <person name="Liu H."/>
            <person name="Zhao H."/>
            <person name="Xu D."/>
            <person name="Zhang Y."/>
        </authorList>
    </citation>
    <scope>NUCLEOTIDE SEQUENCE [LARGE SCALE GENOMIC DNA]</scope>
    <source>
        <strain evidence="2">cv. Punajuju</strain>
        <tissue evidence="1">Leaves</tissue>
    </source>
</reference>
<comment type="caution">
    <text evidence="1">The sequence shown here is derived from an EMBL/GenBank/DDBJ whole genome shotgun (WGS) entry which is preliminary data.</text>
</comment>
<gene>
    <name evidence="1" type="ORF">L2E82_40561</name>
</gene>
<evidence type="ECO:0000313" key="1">
    <source>
        <dbReference type="EMBL" id="KAI3710768.1"/>
    </source>
</evidence>
<accession>A0ACB9AM36</accession>
<evidence type="ECO:0000313" key="2">
    <source>
        <dbReference type="Proteomes" id="UP001055811"/>
    </source>
</evidence>
<organism evidence="1 2">
    <name type="scientific">Cichorium intybus</name>
    <name type="common">Chicory</name>
    <dbReference type="NCBI Taxonomy" id="13427"/>
    <lineage>
        <taxon>Eukaryota</taxon>
        <taxon>Viridiplantae</taxon>
        <taxon>Streptophyta</taxon>
        <taxon>Embryophyta</taxon>
        <taxon>Tracheophyta</taxon>
        <taxon>Spermatophyta</taxon>
        <taxon>Magnoliopsida</taxon>
        <taxon>eudicotyledons</taxon>
        <taxon>Gunneridae</taxon>
        <taxon>Pentapetalae</taxon>
        <taxon>asterids</taxon>
        <taxon>campanulids</taxon>
        <taxon>Asterales</taxon>
        <taxon>Asteraceae</taxon>
        <taxon>Cichorioideae</taxon>
        <taxon>Cichorieae</taxon>
        <taxon>Cichoriinae</taxon>
        <taxon>Cichorium</taxon>
    </lineage>
</organism>
<sequence length="77" mass="8721">MINCTICLLLYRFFQSTYHQISYTVPEESPVQKKSYSLPPPKSPISITVGLFHQVSLKTIVAISLSSFMLLIPILFT</sequence>
<name>A0ACB9AM36_CICIN</name>
<keyword evidence="2" id="KW-1185">Reference proteome</keyword>
<dbReference type="Proteomes" id="UP001055811">
    <property type="component" value="Linkage Group LG07"/>
</dbReference>